<dbReference type="RefSeq" id="WP_380647405.1">
    <property type="nucleotide sequence ID" value="NZ_BAAAKE010000001.1"/>
</dbReference>
<evidence type="ECO:0008006" key="3">
    <source>
        <dbReference type="Google" id="ProtNLM"/>
    </source>
</evidence>
<gene>
    <name evidence="1" type="ORF">ACFPFM_24550</name>
</gene>
<reference evidence="2" key="1">
    <citation type="journal article" date="2019" name="Int. J. Syst. Evol. Microbiol.">
        <title>The Global Catalogue of Microorganisms (GCM) 10K type strain sequencing project: providing services to taxonomists for standard genome sequencing and annotation.</title>
        <authorList>
            <consortium name="The Broad Institute Genomics Platform"/>
            <consortium name="The Broad Institute Genome Sequencing Center for Infectious Disease"/>
            <person name="Wu L."/>
            <person name="Ma J."/>
        </authorList>
    </citation>
    <scope>NUCLEOTIDE SEQUENCE [LARGE SCALE GENOMIC DNA]</scope>
    <source>
        <strain evidence="2">KCTC 12848</strain>
    </source>
</reference>
<sequence length="225" mass="23979">MKVRGIVLACGNTQSPVVTDGDRFEVRPVGSRPGKDEVDPVVAELGDRRLVVHGTDADLNAVALRLMRAERLAEVPVGYVPVDRGSAVAELWGLPTDPGRALDLALSGDADRVSLVRNDVGGVLVGRGSLGPVRGVGYGDDTVVLRGQASRIEVTPDPGGGPGLLVHVITKRLLGRRVTTTPARAFQLGCLPVEVTSDGVPHPRPMGKWTWYRHTEDLRLVRGVQ</sequence>
<evidence type="ECO:0000313" key="1">
    <source>
        <dbReference type="EMBL" id="MFC5056903.1"/>
    </source>
</evidence>
<name>A0ABV9Y2H0_9PSEU</name>
<evidence type="ECO:0000313" key="2">
    <source>
        <dbReference type="Proteomes" id="UP001595833"/>
    </source>
</evidence>
<dbReference type="Gene3D" id="3.40.50.10330">
    <property type="entry name" value="Probable inorganic polyphosphate/atp-NAD kinase, domain 1"/>
    <property type="match status" value="1"/>
</dbReference>
<accession>A0ABV9Y2H0</accession>
<proteinExistence type="predicted"/>
<protein>
    <recommendedName>
        <fullName evidence="3">DAGKc domain-containing protein</fullName>
    </recommendedName>
</protein>
<keyword evidence="2" id="KW-1185">Reference proteome</keyword>
<dbReference type="InterPro" id="IPR017438">
    <property type="entry name" value="ATP-NAD_kinase_N"/>
</dbReference>
<organism evidence="1 2">
    <name type="scientific">Saccharothrix xinjiangensis</name>
    <dbReference type="NCBI Taxonomy" id="204798"/>
    <lineage>
        <taxon>Bacteria</taxon>
        <taxon>Bacillati</taxon>
        <taxon>Actinomycetota</taxon>
        <taxon>Actinomycetes</taxon>
        <taxon>Pseudonocardiales</taxon>
        <taxon>Pseudonocardiaceae</taxon>
        <taxon>Saccharothrix</taxon>
    </lineage>
</organism>
<dbReference type="Proteomes" id="UP001595833">
    <property type="component" value="Unassembled WGS sequence"/>
</dbReference>
<comment type="caution">
    <text evidence="1">The sequence shown here is derived from an EMBL/GenBank/DDBJ whole genome shotgun (WGS) entry which is preliminary data.</text>
</comment>
<dbReference type="SUPFAM" id="SSF111331">
    <property type="entry name" value="NAD kinase/diacylglycerol kinase-like"/>
    <property type="match status" value="1"/>
</dbReference>
<dbReference type="InterPro" id="IPR016064">
    <property type="entry name" value="NAD/diacylglycerol_kinase_sf"/>
</dbReference>
<dbReference type="EMBL" id="JBHSJB010000023">
    <property type="protein sequence ID" value="MFC5056903.1"/>
    <property type="molecule type" value="Genomic_DNA"/>
</dbReference>